<organism evidence="7 8">
    <name type="scientific">Parapusillimonas granuli</name>
    <dbReference type="NCBI Taxonomy" id="380911"/>
    <lineage>
        <taxon>Bacteria</taxon>
        <taxon>Pseudomonadati</taxon>
        <taxon>Pseudomonadota</taxon>
        <taxon>Betaproteobacteria</taxon>
        <taxon>Burkholderiales</taxon>
        <taxon>Alcaligenaceae</taxon>
        <taxon>Parapusillimonas</taxon>
    </lineage>
</organism>
<evidence type="ECO:0000256" key="3">
    <source>
        <dbReference type="ARBA" id="ARBA00015716"/>
    </source>
</evidence>
<dbReference type="Pfam" id="PF02620">
    <property type="entry name" value="YceD"/>
    <property type="match status" value="1"/>
</dbReference>
<protein>
    <recommendedName>
        <fullName evidence="3">Large ribosomal RNA subunit accumulation protein YceD</fullName>
    </recommendedName>
    <alternativeName>
        <fullName evidence="5">23S rRNA accumulation protein YceD</fullName>
    </alternativeName>
</protein>
<evidence type="ECO:0000256" key="6">
    <source>
        <dbReference type="SAM" id="MobiDB-lite"/>
    </source>
</evidence>
<reference evidence="7 8" key="1">
    <citation type="submission" date="2020-07" db="EMBL/GenBank/DDBJ databases">
        <title>Taxonomic revisions and descriptions of new bacterial species based on genomic comparisons in the high-G+C-content subgroup of the family Alcaligenaceae.</title>
        <authorList>
            <person name="Szabo A."/>
            <person name="Felfoldi T."/>
        </authorList>
    </citation>
    <scope>NUCLEOTIDE SEQUENCE [LARGE SCALE GENOMIC DNA]</scope>
    <source>
        <strain evidence="7 8">LMG 24012</strain>
    </source>
</reference>
<dbReference type="PANTHER" id="PTHR38099">
    <property type="entry name" value="LARGE RIBOSOMAL RNA SUBUNIT ACCUMULATION PROTEIN YCED"/>
    <property type="match status" value="1"/>
</dbReference>
<dbReference type="EMBL" id="JACCEM010000013">
    <property type="protein sequence ID" value="NYT51592.1"/>
    <property type="molecule type" value="Genomic_DNA"/>
</dbReference>
<dbReference type="Proteomes" id="UP000559809">
    <property type="component" value="Unassembled WGS sequence"/>
</dbReference>
<comment type="function">
    <text evidence="1">Plays a role in synthesis, processing and/or stability of 23S rRNA.</text>
</comment>
<dbReference type="InterPro" id="IPR039255">
    <property type="entry name" value="YceD_bac"/>
</dbReference>
<evidence type="ECO:0000256" key="2">
    <source>
        <dbReference type="ARBA" id="ARBA00010740"/>
    </source>
</evidence>
<evidence type="ECO:0000256" key="4">
    <source>
        <dbReference type="ARBA" id="ARBA00022517"/>
    </source>
</evidence>
<evidence type="ECO:0000313" key="7">
    <source>
        <dbReference type="EMBL" id="NYT51592.1"/>
    </source>
</evidence>
<gene>
    <name evidence="7" type="ORF">H0A72_19955</name>
</gene>
<keyword evidence="8" id="KW-1185">Reference proteome</keyword>
<comment type="similarity">
    <text evidence="2">Belongs to the DUF177 domain family.</text>
</comment>
<sequence>MNQGDERNTDGKLRGAEHQAGRQAEQQAGRQVCVDTYALASHGREVSGRAGIARFERLVADLPAQGESDVAWSVRGETDAHGQRFLRVEVDAKPVLLCQRCMQPFVFPVRVDNRLQLVASEADLDPEGGLDDDDAPERILGSQRFDVLGLVEDEIILALPYVPKHDVCPSLPAALDADGDTGRPSPFSVLSQLKKN</sequence>
<dbReference type="GO" id="GO:0042254">
    <property type="term" value="P:ribosome biogenesis"/>
    <property type="evidence" value="ECO:0007669"/>
    <property type="project" value="UniProtKB-KW"/>
</dbReference>
<evidence type="ECO:0000256" key="1">
    <source>
        <dbReference type="ARBA" id="ARBA00002868"/>
    </source>
</evidence>
<name>A0A853G755_9BURK</name>
<dbReference type="PANTHER" id="PTHR38099:SF1">
    <property type="entry name" value="LARGE RIBOSOMAL RNA SUBUNIT ACCUMULATION PROTEIN YCED"/>
    <property type="match status" value="1"/>
</dbReference>
<accession>A0A853G755</accession>
<evidence type="ECO:0000313" key="8">
    <source>
        <dbReference type="Proteomes" id="UP000559809"/>
    </source>
</evidence>
<dbReference type="InterPro" id="IPR003772">
    <property type="entry name" value="YceD"/>
</dbReference>
<comment type="caution">
    <text evidence="7">The sequence shown here is derived from an EMBL/GenBank/DDBJ whole genome shotgun (WGS) entry which is preliminary data.</text>
</comment>
<evidence type="ECO:0000256" key="5">
    <source>
        <dbReference type="ARBA" id="ARBA00031841"/>
    </source>
</evidence>
<dbReference type="GO" id="GO:0005829">
    <property type="term" value="C:cytosol"/>
    <property type="evidence" value="ECO:0007669"/>
    <property type="project" value="TreeGrafter"/>
</dbReference>
<feature type="compositionally biased region" description="Basic and acidic residues" evidence="6">
    <location>
        <begin position="1"/>
        <end position="20"/>
    </location>
</feature>
<dbReference type="AlphaFoldDB" id="A0A853G755"/>
<proteinExistence type="inferred from homology"/>
<keyword evidence="4" id="KW-0690">Ribosome biogenesis</keyword>
<dbReference type="RefSeq" id="WP_180158270.1">
    <property type="nucleotide sequence ID" value="NZ_JACCEM010000013.1"/>
</dbReference>
<feature type="region of interest" description="Disordered" evidence="6">
    <location>
        <begin position="1"/>
        <end position="27"/>
    </location>
</feature>